<dbReference type="EMBL" id="JAOCBV010000002">
    <property type="protein sequence ID" value="MDH0760382.1"/>
    <property type="molecule type" value="Genomic_DNA"/>
</dbReference>
<protein>
    <submittedName>
        <fullName evidence="2">Uncharacterized protein</fullName>
    </submittedName>
</protein>
<evidence type="ECO:0000256" key="1">
    <source>
        <dbReference type="SAM" id="Phobius"/>
    </source>
</evidence>
<evidence type="ECO:0000313" key="2">
    <source>
        <dbReference type="EMBL" id="MDH0760382.1"/>
    </source>
</evidence>
<proteinExistence type="predicted"/>
<feature type="transmembrane region" description="Helical" evidence="1">
    <location>
        <begin position="114"/>
        <end position="133"/>
    </location>
</feature>
<dbReference type="AlphaFoldDB" id="A0ABD4YLE7"/>
<comment type="caution">
    <text evidence="2">The sequence shown here is derived from an EMBL/GenBank/DDBJ whole genome shotgun (WGS) entry which is preliminary data.</text>
</comment>
<evidence type="ECO:0000313" key="3">
    <source>
        <dbReference type="Proteomes" id="UP001160152"/>
    </source>
</evidence>
<dbReference type="RefSeq" id="WP_280069715.1">
    <property type="nucleotide sequence ID" value="NZ_JAOCBV010000002.1"/>
</dbReference>
<name>A0ABD4YLE7_9PSED</name>
<organism evidence="2 3">
    <name type="scientific">Pseudomonas juntendi</name>
    <dbReference type="NCBI Taxonomy" id="2666183"/>
    <lineage>
        <taxon>Bacteria</taxon>
        <taxon>Pseudomonadati</taxon>
        <taxon>Pseudomonadota</taxon>
        <taxon>Gammaproteobacteria</taxon>
        <taxon>Pseudomonadales</taxon>
        <taxon>Pseudomonadaceae</taxon>
        <taxon>Pseudomonas</taxon>
    </lineage>
</organism>
<gene>
    <name evidence="2" type="ORF">N5C70_27355</name>
</gene>
<reference evidence="2 3" key="1">
    <citation type="submission" date="2022-09" db="EMBL/GenBank/DDBJ databases">
        <title>Intensive care unit water sources are persistently colonized with multi-drug resistant bacteria and are the site of extensive horizontal gene transfer of antibiotic resistance genes.</title>
        <authorList>
            <person name="Diorio-Toth L."/>
        </authorList>
    </citation>
    <scope>NUCLEOTIDE SEQUENCE [LARGE SCALE GENOMIC DNA]</scope>
    <source>
        <strain evidence="2 3">GD03901</strain>
    </source>
</reference>
<accession>A0ABD4YLE7</accession>
<keyword evidence="1" id="KW-0472">Membrane</keyword>
<dbReference type="Proteomes" id="UP001160152">
    <property type="component" value="Unassembled WGS sequence"/>
</dbReference>
<feature type="transmembrane region" description="Helical" evidence="1">
    <location>
        <begin position="42"/>
        <end position="58"/>
    </location>
</feature>
<keyword evidence="1" id="KW-1133">Transmembrane helix</keyword>
<keyword evidence="1" id="KW-0812">Transmembrane</keyword>
<sequence length="148" mass="16157">MKSLLGIVFGWFAGIALAGALIGIVGLFDAGVEHLGFTETTARYYILSLMLCITMLVMSKPARRQWKFMGLFGVALFLIMGTGLTQVIEPVPAGDQVEQIRAQLDALGVLGAKAVMYLAPGGLVLFYTLMAYMGMREEQARKRVYLTD</sequence>
<feature type="transmembrane region" description="Helical" evidence="1">
    <location>
        <begin position="70"/>
        <end position="88"/>
    </location>
</feature>